<evidence type="ECO:0000256" key="11">
    <source>
        <dbReference type="ARBA" id="ARBA00023053"/>
    </source>
</evidence>
<evidence type="ECO:0000256" key="15">
    <source>
        <dbReference type="ARBA" id="ARBA00048176"/>
    </source>
</evidence>
<proteinExistence type="inferred from homology"/>
<comment type="cofactor">
    <cofactor evidence="1 16 17">
        <name>Na(+)</name>
        <dbReference type="ChEBI" id="CHEBI:29101"/>
    </cofactor>
</comment>
<comment type="caution">
    <text evidence="18">The sequence shown here is derived from an EMBL/GenBank/DDBJ whole genome shotgun (WGS) entry which is preliminary data.</text>
</comment>
<evidence type="ECO:0000256" key="5">
    <source>
        <dbReference type="ARBA" id="ARBA00011869"/>
    </source>
</evidence>
<evidence type="ECO:0000313" key="18">
    <source>
        <dbReference type="EMBL" id="MFC2992302.1"/>
    </source>
</evidence>
<dbReference type="NCBIfam" id="TIGR01195">
    <property type="entry name" value="oadG_fam"/>
    <property type="match status" value="1"/>
</dbReference>
<comment type="subcellular location">
    <subcellularLocation>
        <location evidence="3 16 17">Cell membrane</location>
        <topology evidence="3 16 17">Single-pass membrane protein</topology>
    </subcellularLocation>
</comment>
<dbReference type="EC" id="7.2.4.2" evidence="16"/>
<comment type="function">
    <text evidence="2 16 17">Catalyzes the decarboxylation of oxaloacetate coupled to Na(+) translocation.</text>
</comment>
<feature type="transmembrane region" description="Helical" evidence="16 17">
    <location>
        <begin position="12"/>
        <end position="34"/>
    </location>
</feature>
<evidence type="ECO:0000256" key="10">
    <source>
        <dbReference type="ARBA" id="ARBA00022989"/>
    </source>
</evidence>
<evidence type="ECO:0000256" key="6">
    <source>
        <dbReference type="ARBA" id="ARBA00022448"/>
    </source>
</evidence>
<evidence type="ECO:0000256" key="12">
    <source>
        <dbReference type="ARBA" id="ARBA00023065"/>
    </source>
</evidence>
<evidence type="ECO:0000256" key="14">
    <source>
        <dbReference type="ARBA" id="ARBA00023201"/>
    </source>
</evidence>
<keyword evidence="14 16" id="KW-0739">Sodium transport</keyword>
<evidence type="ECO:0000256" key="4">
    <source>
        <dbReference type="ARBA" id="ARBA00005844"/>
    </source>
</evidence>
<keyword evidence="6 16" id="KW-0813">Transport</keyword>
<dbReference type="InterPro" id="IPR005899">
    <property type="entry name" value="Na_pump_deCOase"/>
</dbReference>
<keyword evidence="19" id="KW-1185">Reference proteome</keyword>
<dbReference type="InterPro" id="IPR023424">
    <property type="entry name" value="OadG"/>
</dbReference>
<keyword evidence="11 16" id="KW-0915">Sodium</keyword>
<accession>A0ABV7B4C8</accession>
<evidence type="ECO:0000256" key="3">
    <source>
        <dbReference type="ARBA" id="ARBA00004162"/>
    </source>
</evidence>
<gene>
    <name evidence="16" type="primary">oadG</name>
    <name evidence="18" type="ORF">ACFODV_09705</name>
</gene>
<keyword evidence="13 16" id="KW-0472">Membrane</keyword>
<evidence type="ECO:0000256" key="7">
    <source>
        <dbReference type="ARBA" id="ARBA00022475"/>
    </source>
</evidence>
<dbReference type="EMBL" id="JBHRSQ010000012">
    <property type="protein sequence ID" value="MFC2992302.1"/>
    <property type="molecule type" value="Genomic_DNA"/>
</dbReference>
<evidence type="ECO:0000256" key="16">
    <source>
        <dbReference type="HAMAP-Rule" id="MF_00404"/>
    </source>
</evidence>
<evidence type="ECO:0000256" key="9">
    <source>
        <dbReference type="ARBA" id="ARBA00022967"/>
    </source>
</evidence>
<organism evidence="18 19">
    <name type="scientific">Halomonas tibetensis</name>
    <dbReference type="NCBI Taxonomy" id="2259590"/>
    <lineage>
        <taxon>Bacteria</taxon>
        <taxon>Pseudomonadati</taxon>
        <taxon>Pseudomonadota</taxon>
        <taxon>Gammaproteobacteria</taxon>
        <taxon>Oceanospirillales</taxon>
        <taxon>Halomonadaceae</taxon>
        <taxon>Halomonas</taxon>
    </lineage>
</organism>
<comment type="subunit">
    <text evidence="5 16">Heterotrimer of an alpha, a beta and a gamma subunit.</text>
</comment>
<name>A0ABV7B4C8_9GAMM</name>
<comment type="similarity">
    <text evidence="4 16 17">Belongs to the OadG family.</text>
</comment>
<evidence type="ECO:0000256" key="8">
    <source>
        <dbReference type="ARBA" id="ARBA00022692"/>
    </source>
</evidence>
<evidence type="ECO:0000256" key="2">
    <source>
        <dbReference type="ARBA" id="ARBA00003002"/>
    </source>
</evidence>
<dbReference type="RefSeq" id="WP_379758278.1">
    <property type="nucleotide sequence ID" value="NZ_JBHRSQ010000012.1"/>
</dbReference>
<evidence type="ECO:0000256" key="17">
    <source>
        <dbReference type="RuleBase" id="RU004278"/>
    </source>
</evidence>
<dbReference type="Pfam" id="PF04277">
    <property type="entry name" value="OAD_gamma"/>
    <property type="match status" value="1"/>
</dbReference>
<evidence type="ECO:0000313" key="19">
    <source>
        <dbReference type="Proteomes" id="UP001595386"/>
    </source>
</evidence>
<keyword evidence="10 16" id="KW-1133">Transmembrane helix</keyword>
<sequence length="84" mass="9452">MRDFELLEEGLALMGLGMGFVFVFLTILVITITLMSMLLRRFAPEPVESATPGPARSAPPAQQNEEVMAVIGVALHRYRQRHRR</sequence>
<keyword evidence="8 16" id="KW-0812">Transmembrane</keyword>
<keyword evidence="9 16" id="KW-1278">Translocase</keyword>
<protein>
    <recommendedName>
        <fullName evidence="16">Probable oxaloacetate decarboxylase gamma chain</fullName>
        <ecNumber evidence="16">7.2.4.2</ecNumber>
    </recommendedName>
</protein>
<evidence type="ECO:0000256" key="1">
    <source>
        <dbReference type="ARBA" id="ARBA00001959"/>
    </source>
</evidence>
<keyword evidence="12 16" id="KW-0406">Ion transport</keyword>
<comment type="catalytic activity">
    <reaction evidence="15 16 17">
        <text>oxaloacetate + 2 Na(+)(in) + H(+) = pyruvate + 2 Na(+)(out) + CO2</text>
        <dbReference type="Rhea" id="RHEA:57724"/>
        <dbReference type="ChEBI" id="CHEBI:15361"/>
        <dbReference type="ChEBI" id="CHEBI:15378"/>
        <dbReference type="ChEBI" id="CHEBI:16452"/>
        <dbReference type="ChEBI" id="CHEBI:16526"/>
        <dbReference type="ChEBI" id="CHEBI:29101"/>
        <dbReference type="EC" id="7.2.4.2"/>
    </reaction>
</comment>
<reference evidence="19" key="1">
    <citation type="journal article" date="2019" name="Int. J. Syst. Evol. Microbiol.">
        <title>The Global Catalogue of Microorganisms (GCM) 10K type strain sequencing project: providing services to taxonomists for standard genome sequencing and annotation.</title>
        <authorList>
            <consortium name="The Broad Institute Genomics Platform"/>
            <consortium name="The Broad Institute Genome Sequencing Center for Infectious Disease"/>
            <person name="Wu L."/>
            <person name="Ma J."/>
        </authorList>
    </citation>
    <scope>NUCLEOTIDE SEQUENCE [LARGE SCALE GENOMIC DNA]</scope>
    <source>
        <strain evidence="19">KCTC 52660</strain>
    </source>
</reference>
<dbReference type="HAMAP" id="MF_00404">
    <property type="entry name" value="OadG"/>
    <property type="match status" value="1"/>
</dbReference>
<dbReference type="Proteomes" id="UP001595386">
    <property type="component" value="Unassembled WGS sequence"/>
</dbReference>
<keyword evidence="7 16" id="KW-1003">Cell membrane</keyword>
<evidence type="ECO:0000256" key="13">
    <source>
        <dbReference type="ARBA" id="ARBA00023136"/>
    </source>
</evidence>